<gene>
    <name evidence="7" type="ORF">SHEWBE_1388</name>
</gene>
<name>A0A330M1A4_9GAMM</name>
<dbReference type="Gene3D" id="2.40.50.100">
    <property type="match status" value="1"/>
</dbReference>
<dbReference type="PANTHER" id="PTHR30469:SF18">
    <property type="entry name" value="RESISTANCE-NODULATION-CELL DIVISION (RND) EFFLUX MEMBRANE FUSION PROTEIN-RELATED"/>
    <property type="match status" value="1"/>
</dbReference>
<dbReference type="SUPFAM" id="SSF111369">
    <property type="entry name" value="HlyD-like secretion proteins"/>
    <property type="match status" value="1"/>
</dbReference>
<feature type="coiled-coil region" evidence="2">
    <location>
        <begin position="144"/>
        <end position="171"/>
    </location>
</feature>
<feature type="domain" description="Multidrug resistance protein MdtA-like alpha-helical hairpin" evidence="3">
    <location>
        <begin position="105"/>
        <end position="175"/>
    </location>
</feature>
<dbReference type="InterPro" id="IPR058624">
    <property type="entry name" value="MdtA-like_HH"/>
</dbReference>
<feature type="domain" description="CusB-like beta-barrel" evidence="5">
    <location>
        <begin position="216"/>
        <end position="284"/>
    </location>
</feature>
<dbReference type="GO" id="GO:1990281">
    <property type="term" value="C:efflux pump complex"/>
    <property type="evidence" value="ECO:0007669"/>
    <property type="project" value="TreeGrafter"/>
</dbReference>
<dbReference type="EMBL" id="LS483452">
    <property type="protein sequence ID" value="SQH75354.1"/>
    <property type="molecule type" value="Genomic_DNA"/>
</dbReference>
<dbReference type="KEGG" id="sbk:SHEWBE_1388"/>
<dbReference type="Gene3D" id="1.10.287.470">
    <property type="entry name" value="Helix hairpin bin"/>
    <property type="match status" value="1"/>
</dbReference>
<dbReference type="InterPro" id="IPR058649">
    <property type="entry name" value="CzcB_C"/>
</dbReference>
<accession>A0A330M1A4</accession>
<evidence type="ECO:0000256" key="1">
    <source>
        <dbReference type="ARBA" id="ARBA00009477"/>
    </source>
</evidence>
<dbReference type="RefSeq" id="WP_112351911.1">
    <property type="nucleotide sequence ID" value="NZ_LS483452.1"/>
</dbReference>
<dbReference type="InterPro" id="IPR006143">
    <property type="entry name" value="RND_pump_MFP"/>
</dbReference>
<dbReference type="Pfam" id="PF25954">
    <property type="entry name" value="Beta-barrel_RND_2"/>
    <property type="match status" value="1"/>
</dbReference>
<evidence type="ECO:0000313" key="8">
    <source>
        <dbReference type="Proteomes" id="UP000250123"/>
    </source>
</evidence>
<evidence type="ECO:0000259" key="3">
    <source>
        <dbReference type="Pfam" id="PF25876"/>
    </source>
</evidence>
<dbReference type="GO" id="GO:0015562">
    <property type="term" value="F:efflux transmembrane transporter activity"/>
    <property type="evidence" value="ECO:0007669"/>
    <property type="project" value="TreeGrafter"/>
</dbReference>
<proteinExistence type="inferred from homology"/>
<dbReference type="InterPro" id="IPR058792">
    <property type="entry name" value="Beta-barrel_RND_2"/>
</dbReference>
<dbReference type="Pfam" id="PF25876">
    <property type="entry name" value="HH_MFP_RND"/>
    <property type="match status" value="1"/>
</dbReference>
<evidence type="ECO:0000259" key="5">
    <source>
        <dbReference type="Pfam" id="PF25954"/>
    </source>
</evidence>
<comment type="similarity">
    <text evidence="1">Belongs to the membrane fusion protein (MFP) (TC 8.A.1) family.</text>
</comment>
<feature type="domain" description="CzcB-like C-terminal circularly permuted SH3-like" evidence="6">
    <location>
        <begin position="290"/>
        <end position="342"/>
    </location>
</feature>
<evidence type="ECO:0000313" key="7">
    <source>
        <dbReference type="EMBL" id="SQH75354.1"/>
    </source>
</evidence>
<reference evidence="8" key="1">
    <citation type="submission" date="2018-06" db="EMBL/GenBank/DDBJ databases">
        <authorList>
            <person name="Cea G.-C."/>
            <person name="William W."/>
        </authorList>
    </citation>
    <scope>NUCLEOTIDE SEQUENCE [LARGE SCALE GENOMIC DNA]</scope>
    <source>
        <strain evidence="8">DB21MT-2</strain>
    </source>
</reference>
<dbReference type="Proteomes" id="UP000250123">
    <property type="component" value="Chromosome SHEWBE"/>
</dbReference>
<evidence type="ECO:0000256" key="2">
    <source>
        <dbReference type="SAM" id="Coils"/>
    </source>
</evidence>
<feature type="domain" description="Multidrug resistance protein MdtA-like barrel-sandwich hybrid" evidence="4">
    <location>
        <begin position="66"/>
        <end position="201"/>
    </location>
</feature>
<dbReference type="OrthoDB" id="5730196at2"/>
<keyword evidence="2" id="KW-0175">Coiled coil</keyword>
<dbReference type="Gene3D" id="2.40.420.20">
    <property type="match status" value="1"/>
</dbReference>
<dbReference type="Pfam" id="PF25917">
    <property type="entry name" value="BSH_RND"/>
    <property type="match status" value="1"/>
</dbReference>
<dbReference type="PANTHER" id="PTHR30469">
    <property type="entry name" value="MULTIDRUG RESISTANCE PROTEIN MDTA"/>
    <property type="match status" value="1"/>
</dbReference>
<dbReference type="Gene3D" id="2.40.30.170">
    <property type="match status" value="1"/>
</dbReference>
<dbReference type="Pfam" id="PF25975">
    <property type="entry name" value="CzcB_C"/>
    <property type="match status" value="1"/>
</dbReference>
<organism evidence="7 8">
    <name type="scientific">Shewanella benthica</name>
    <dbReference type="NCBI Taxonomy" id="43661"/>
    <lineage>
        <taxon>Bacteria</taxon>
        <taxon>Pseudomonadati</taxon>
        <taxon>Pseudomonadota</taxon>
        <taxon>Gammaproteobacteria</taxon>
        <taxon>Alteromonadales</taxon>
        <taxon>Shewanellaceae</taxon>
        <taxon>Shewanella</taxon>
    </lineage>
</organism>
<dbReference type="InterPro" id="IPR058625">
    <property type="entry name" value="MdtA-like_BSH"/>
</dbReference>
<evidence type="ECO:0000259" key="4">
    <source>
        <dbReference type="Pfam" id="PF25917"/>
    </source>
</evidence>
<evidence type="ECO:0000259" key="6">
    <source>
        <dbReference type="Pfam" id="PF25975"/>
    </source>
</evidence>
<dbReference type="AlphaFoldDB" id="A0A330M1A4"/>
<dbReference type="NCBIfam" id="TIGR01730">
    <property type="entry name" value="RND_mfp"/>
    <property type="match status" value="1"/>
</dbReference>
<sequence>MSASSHQSSLSSAVFITALLPLLFLGVSAPVLAAISGSESIETIRVSNTEQIQWVELDATLEAVKAATVSAQTSGRILRLNYDVNDIVSKGTPLLEITSKEQGAELASAEAGLAIAVALNTEAQQTKNRYAALFPQGAISQGMMDEAIARATSAEQEVSAAKANIIRANESLTYTTVAAPFSGIVTQRHVELGETVSPGQPLLSGFSLNQMRAITHVPQRYIDALKRQPKFNISLKDGREYSSDELTIFSFADPLSHSYQVRIALPENEPNLMPGMWAKARFSSGVIKRITVPKSALIERGELSAVYRRLGQGFVLNQVRIGTSAKHQVEILSGLDDGDIIALDAYRVLLEQQASK</sequence>
<protein>
    <submittedName>
        <fullName evidence="7">AcrA/AcrE family protein</fullName>
    </submittedName>
</protein>